<dbReference type="EMBL" id="GEEE01019649">
    <property type="protein sequence ID" value="JAP43576.1"/>
    <property type="molecule type" value="Transcribed_RNA"/>
</dbReference>
<protein>
    <submittedName>
        <fullName evidence="2">Uncharacterized protein</fullName>
    </submittedName>
</protein>
<dbReference type="Pfam" id="PF15384">
    <property type="entry name" value="PAXX"/>
    <property type="match status" value="1"/>
</dbReference>
<dbReference type="GO" id="GO:0006303">
    <property type="term" value="P:double-strand break repair via nonhomologous end joining"/>
    <property type="evidence" value="ECO:0007669"/>
    <property type="project" value="InterPro"/>
</dbReference>
<dbReference type="AlphaFoldDB" id="A0A0X3P8T8"/>
<name>A0A0X3P8T8_SCHSO</name>
<dbReference type="EMBL" id="GEEE01006959">
    <property type="protein sequence ID" value="JAP56266.1"/>
    <property type="molecule type" value="Transcribed_RNA"/>
</dbReference>
<feature type="region of interest" description="Disordered" evidence="1">
    <location>
        <begin position="144"/>
        <end position="188"/>
    </location>
</feature>
<dbReference type="EMBL" id="GEEE01012460">
    <property type="protein sequence ID" value="JAP50765.1"/>
    <property type="molecule type" value="Transcribed_RNA"/>
</dbReference>
<evidence type="ECO:0000313" key="2">
    <source>
        <dbReference type="EMBL" id="JAP43576.1"/>
    </source>
</evidence>
<sequence>MSLSRCVDLARLRNFLHTTPSIETVILFTETDNILHIQIFRGDKLWTTRFSMSQLVEYSSALNIRNVQLFLAWIKERISQEQFSVQVEDSTGIGLTLGTSPPTQFTVQLDLVEDLKPFVDALVRALAETQARLTALEKNAAGTSGVKDAVLPSPQKKRALGMSSLNPQNRKRKPAKGLNFSDDEGTVK</sequence>
<organism evidence="2">
    <name type="scientific">Schistocephalus solidus</name>
    <name type="common">Tapeworm</name>
    <dbReference type="NCBI Taxonomy" id="70667"/>
    <lineage>
        <taxon>Eukaryota</taxon>
        <taxon>Metazoa</taxon>
        <taxon>Spiralia</taxon>
        <taxon>Lophotrochozoa</taxon>
        <taxon>Platyhelminthes</taxon>
        <taxon>Cestoda</taxon>
        <taxon>Eucestoda</taxon>
        <taxon>Diphyllobothriidea</taxon>
        <taxon>Diphyllobothriidae</taxon>
        <taxon>Schistocephalus</taxon>
    </lineage>
</organism>
<dbReference type="InterPro" id="IPR027873">
    <property type="entry name" value="PAXX"/>
</dbReference>
<evidence type="ECO:0000256" key="1">
    <source>
        <dbReference type="SAM" id="MobiDB-lite"/>
    </source>
</evidence>
<gene>
    <name evidence="2" type="ORF">TR151031</name>
</gene>
<accession>A0A0X3P8T8</accession>
<proteinExistence type="predicted"/>
<reference evidence="2" key="1">
    <citation type="submission" date="2016-01" db="EMBL/GenBank/DDBJ databases">
        <title>Reference transcriptome for the parasite Schistocephalus solidus: insights into the molecular evolution of parasitism.</title>
        <authorList>
            <person name="Hebert F.O."/>
            <person name="Grambauer S."/>
            <person name="Barber I."/>
            <person name="Landry C.R."/>
            <person name="Aubin-Horth N."/>
        </authorList>
    </citation>
    <scope>NUCLEOTIDE SEQUENCE</scope>
</reference>